<dbReference type="PANTHER" id="PTHR47026:SF2">
    <property type="entry name" value="FLAGELLAR ASSOCIATED PROTEIN"/>
    <property type="match status" value="1"/>
</dbReference>
<evidence type="ECO:0000313" key="2">
    <source>
        <dbReference type="EMBL" id="EAY07782.1"/>
    </source>
</evidence>
<accession>A2EHU2</accession>
<feature type="coiled-coil region" evidence="1">
    <location>
        <begin position="334"/>
        <end position="368"/>
    </location>
</feature>
<dbReference type="VEuPathDB" id="TrichDB:TVAG_000660"/>
<dbReference type="AlphaFoldDB" id="A2EHU2"/>
<evidence type="ECO:0000313" key="3">
    <source>
        <dbReference type="Proteomes" id="UP000001542"/>
    </source>
</evidence>
<keyword evidence="1" id="KW-0175">Coiled coil</keyword>
<reference evidence="2" key="1">
    <citation type="submission" date="2006-10" db="EMBL/GenBank/DDBJ databases">
        <authorList>
            <person name="Amadeo P."/>
            <person name="Zhao Q."/>
            <person name="Wortman J."/>
            <person name="Fraser-Liggett C."/>
            <person name="Carlton J."/>
        </authorList>
    </citation>
    <scope>NUCLEOTIDE SEQUENCE</scope>
    <source>
        <strain evidence="2">G3</strain>
    </source>
</reference>
<sequence length="425" mass="49405">MNLSARSPRKTGYLTSRRQKSIRYRPHVYKYTLEANPDAMVVVYALMNERCEMNDIDPQLFPSMLPLLREKERQLKEWRNQPASKTIASAIEFITNYRYSEDPNQNPQLLERGFTQSLKGPTQEDVDYALQLLICGRSVDQIDPSVRKQVGVALGLKRKEALQQGDYLLAEKCVNQSRALIALQNEERYEEIQTQRTDMITEKYNQCQNDFQTIKEQWDQKLQAAAKQRDDSLKQLDINDSLELQEFDKVFDSPVPSEFLKPSSTLLQLKCREQYMVSSGRYAEANDVRSQALELEAQEKEAGKKRYLAELNLKRQEFIKKQQDKHAAREMAIRNQYDKTVARAELECERASKMAHKLEDKIDEIDRNAMMAARSTKNRSLNDAPDPKAQAALFRQRAKINTIVYTKTITPRNRNTNTITNQLYM</sequence>
<keyword evidence="3" id="KW-1185">Reference proteome</keyword>
<dbReference type="EMBL" id="DS113392">
    <property type="protein sequence ID" value="EAY07782.1"/>
    <property type="molecule type" value="Genomic_DNA"/>
</dbReference>
<proteinExistence type="predicted"/>
<reference evidence="2" key="2">
    <citation type="journal article" date="2007" name="Science">
        <title>Draft genome sequence of the sexually transmitted pathogen Trichomonas vaginalis.</title>
        <authorList>
            <person name="Carlton J.M."/>
            <person name="Hirt R.P."/>
            <person name="Silva J.C."/>
            <person name="Delcher A.L."/>
            <person name="Schatz M."/>
            <person name="Zhao Q."/>
            <person name="Wortman J.R."/>
            <person name="Bidwell S.L."/>
            <person name="Alsmark U.C.M."/>
            <person name="Besteiro S."/>
            <person name="Sicheritz-Ponten T."/>
            <person name="Noel C.J."/>
            <person name="Dacks J.B."/>
            <person name="Foster P.G."/>
            <person name="Simillion C."/>
            <person name="Van de Peer Y."/>
            <person name="Miranda-Saavedra D."/>
            <person name="Barton G.J."/>
            <person name="Westrop G.D."/>
            <person name="Mueller S."/>
            <person name="Dessi D."/>
            <person name="Fiori P.L."/>
            <person name="Ren Q."/>
            <person name="Paulsen I."/>
            <person name="Zhang H."/>
            <person name="Bastida-Corcuera F.D."/>
            <person name="Simoes-Barbosa A."/>
            <person name="Brown M.T."/>
            <person name="Hayes R.D."/>
            <person name="Mukherjee M."/>
            <person name="Okumura C.Y."/>
            <person name="Schneider R."/>
            <person name="Smith A.J."/>
            <person name="Vanacova S."/>
            <person name="Villalvazo M."/>
            <person name="Haas B.J."/>
            <person name="Pertea M."/>
            <person name="Feldblyum T.V."/>
            <person name="Utterback T.R."/>
            <person name="Shu C.L."/>
            <person name="Osoegawa K."/>
            <person name="de Jong P.J."/>
            <person name="Hrdy I."/>
            <person name="Horvathova L."/>
            <person name="Zubacova Z."/>
            <person name="Dolezal P."/>
            <person name="Malik S.B."/>
            <person name="Logsdon J.M. Jr."/>
            <person name="Henze K."/>
            <person name="Gupta A."/>
            <person name="Wang C.C."/>
            <person name="Dunne R.L."/>
            <person name="Upcroft J.A."/>
            <person name="Upcroft P."/>
            <person name="White O."/>
            <person name="Salzberg S.L."/>
            <person name="Tang P."/>
            <person name="Chiu C.-H."/>
            <person name="Lee Y.-S."/>
            <person name="Embley T.M."/>
            <person name="Coombs G.H."/>
            <person name="Mottram J.C."/>
            <person name="Tachezy J."/>
            <person name="Fraser-Liggett C.M."/>
            <person name="Johnson P.J."/>
        </authorList>
    </citation>
    <scope>NUCLEOTIDE SEQUENCE [LARGE SCALE GENOMIC DNA]</scope>
    <source>
        <strain evidence="2">G3</strain>
    </source>
</reference>
<dbReference type="SMR" id="A2EHU2"/>
<name>A2EHU2_TRIV3</name>
<dbReference type="PANTHER" id="PTHR47026">
    <property type="entry name" value="PIGMENTOSA GTPASE REGULATOR-LIKE PROTEIN, PUTATIVE-RELATED"/>
    <property type="match status" value="1"/>
</dbReference>
<gene>
    <name evidence="2" type="ORF">TVAG_000660</name>
</gene>
<dbReference type="VEuPathDB" id="TrichDB:TVAGG3_0076960"/>
<dbReference type="Proteomes" id="UP000001542">
    <property type="component" value="Unassembled WGS sequence"/>
</dbReference>
<dbReference type="OrthoDB" id="10547483at2759"/>
<dbReference type="RefSeq" id="XP_001320005.1">
    <property type="nucleotide sequence ID" value="XM_001319970.1"/>
</dbReference>
<organism evidence="2 3">
    <name type="scientific">Trichomonas vaginalis (strain ATCC PRA-98 / G3)</name>
    <dbReference type="NCBI Taxonomy" id="412133"/>
    <lineage>
        <taxon>Eukaryota</taxon>
        <taxon>Metamonada</taxon>
        <taxon>Parabasalia</taxon>
        <taxon>Trichomonadida</taxon>
        <taxon>Trichomonadidae</taxon>
        <taxon>Trichomonas</taxon>
    </lineage>
</organism>
<dbReference type="KEGG" id="tva:4765677"/>
<dbReference type="InParanoid" id="A2EHU2"/>
<evidence type="ECO:0000256" key="1">
    <source>
        <dbReference type="SAM" id="Coils"/>
    </source>
</evidence>
<protein>
    <submittedName>
        <fullName evidence="2">Uncharacterized protein</fullName>
    </submittedName>
</protein>